<organism evidence="2 3">
    <name type="scientific">Niastella koreensis</name>
    <dbReference type="NCBI Taxonomy" id="354356"/>
    <lineage>
        <taxon>Bacteria</taxon>
        <taxon>Pseudomonadati</taxon>
        <taxon>Bacteroidota</taxon>
        <taxon>Chitinophagia</taxon>
        <taxon>Chitinophagales</taxon>
        <taxon>Chitinophagaceae</taxon>
        <taxon>Niastella</taxon>
    </lineage>
</organism>
<evidence type="ECO:0000256" key="1">
    <source>
        <dbReference type="SAM" id="MobiDB-lite"/>
    </source>
</evidence>
<dbReference type="RefSeq" id="WP_014221993.1">
    <property type="nucleotide sequence ID" value="NZ_LWBO01000012.1"/>
</dbReference>
<feature type="region of interest" description="Disordered" evidence="1">
    <location>
        <begin position="1"/>
        <end position="34"/>
    </location>
</feature>
<dbReference type="CDD" id="cd07909">
    <property type="entry name" value="YciF"/>
    <property type="match status" value="1"/>
</dbReference>
<feature type="region of interest" description="Disordered" evidence="1">
    <location>
        <begin position="182"/>
        <end position="222"/>
    </location>
</feature>
<name>A0ABX3NX00_9BACT</name>
<dbReference type="InterPro" id="IPR012347">
    <property type="entry name" value="Ferritin-like"/>
</dbReference>
<evidence type="ECO:0000313" key="3">
    <source>
        <dbReference type="Proteomes" id="UP000192277"/>
    </source>
</evidence>
<accession>A0ABX3NX00</accession>
<sequence length="222" mass="24280">MERGKSSKGTTGAAKISRANKRSPTTGKTGTMGKRESNSLLKEFFVEQLQDILWAEKALVQELPKMQGATTTEELAEAITEHVTVTKEHINRLEQVFDMMGAPAKAKKCEAMNGLIKEAQSIIDETDEGTATRDAAIIMACQKVEHYEIATYGSLVQLARTIGMNDVAEILGQTLAEEKEADQVLSQIAESNINEEGANEQKGDLEEDDENQTEEGSEGEED</sequence>
<dbReference type="Proteomes" id="UP000192277">
    <property type="component" value="Unassembled WGS sequence"/>
</dbReference>
<dbReference type="PANTHER" id="PTHR30565">
    <property type="entry name" value="PROTEIN YCIF"/>
    <property type="match status" value="1"/>
</dbReference>
<evidence type="ECO:0000313" key="2">
    <source>
        <dbReference type="EMBL" id="OQP48769.1"/>
    </source>
</evidence>
<proteinExistence type="predicted"/>
<dbReference type="PANTHER" id="PTHR30565:SF9">
    <property type="entry name" value="PROTEIN YCIF"/>
    <property type="match status" value="1"/>
</dbReference>
<dbReference type="InterPro" id="IPR010287">
    <property type="entry name" value="DUF892_YciF-like"/>
</dbReference>
<dbReference type="EMBL" id="LWBO01000012">
    <property type="protein sequence ID" value="OQP48769.1"/>
    <property type="molecule type" value="Genomic_DNA"/>
</dbReference>
<dbReference type="Gene3D" id="1.20.1260.10">
    <property type="match status" value="1"/>
</dbReference>
<comment type="caution">
    <text evidence="2">The sequence shown here is derived from an EMBL/GenBank/DDBJ whole genome shotgun (WGS) entry which is preliminary data.</text>
</comment>
<feature type="compositionally biased region" description="Acidic residues" evidence="1">
    <location>
        <begin position="205"/>
        <end position="222"/>
    </location>
</feature>
<reference evidence="2 3" key="1">
    <citation type="submission" date="2016-04" db="EMBL/GenBank/DDBJ databases">
        <authorList>
            <person name="Chen L."/>
            <person name="Zhuang W."/>
            <person name="Wang G."/>
        </authorList>
    </citation>
    <scope>NUCLEOTIDE SEQUENCE [LARGE SCALE GENOMIC DNA]</scope>
    <source>
        <strain evidence="3">GR20</strain>
    </source>
</reference>
<feature type="compositionally biased region" description="Polar residues" evidence="1">
    <location>
        <begin position="184"/>
        <end position="194"/>
    </location>
</feature>
<keyword evidence="3" id="KW-1185">Reference proteome</keyword>
<dbReference type="Pfam" id="PF05974">
    <property type="entry name" value="DUF892"/>
    <property type="match status" value="1"/>
</dbReference>
<protein>
    <submittedName>
        <fullName evidence="2">Rubrerythrin family protein</fullName>
    </submittedName>
</protein>
<dbReference type="SUPFAM" id="SSF47240">
    <property type="entry name" value="Ferritin-like"/>
    <property type="match status" value="1"/>
</dbReference>
<gene>
    <name evidence="2" type="ORF">A4D02_08685</name>
</gene>
<dbReference type="InterPro" id="IPR047114">
    <property type="entry name" value="YciF"/>
</dbReference>
<dbReference type="InterPro" id="IPR009078">
    <property type="entry name" value="Ferritin-like_SF"/>
</dbReference>